<dbReference type="AlphaFoldDB" id="A0A6I5A460"/>
<dbReference type="InterPro" id="IPR029068">
    <property type="entry name" value="Glyas_Bleomycin-R_OHBP_Dase"/>
</dbReference>
<reference evidence="1 2" key="1">
    <citation type="submission" date="2019-11" db="EMBL/GenBank/DDBJ databases">
        <title>Genome sequences of 17 halophilic strains isolated from different environments.</title>
        <authorList>
            <person name="Furrow R.E."/>
        </authorList>
    </citation>
    <scope>NUCLEOTIDE SEQUENCE [LARGE SCALE GENOMIC DNA]</scope>
    <source>
        <strain evidence="1 2">22514_16_FS</strain>
    </source>
</reference>
<gene>
    <name evidence="1" type="ORF">GLW05_14280</name>
</gene>
<dbReference type="CDD" id="cd06587">
    <property type="entry name" value="VOC"/>
    <property type="match status" value="1"/>
</dbReference>
<dbReference type="OrthoDB" id="2184229at2"/>
<dbReference type="SUPFAM" id="SSF54593">
    <property type="entry name" value="Glyoxalase/Bleomycin resistance protein/Dihydroxybiphenyl dioxygenase"/>
    <property type="match status" value="1"/>
</dbReference>
<evidence type="ECO:0000313" key="1">
    <source>
        <dbReference type="EMBL" id="MYL34759.1"/>
    </source>
</evidence>
<dbReference type="RefSeq" id="WP_160847047.1">
    <property type="nucleotide sequence ID" value="NZ_WMEQ01000011.1"/>
</dbReference>
<evidence type="ECO:0008006" key="3">
    <source>
        <dbReference type="Google" id="ProtNLM"/>
    </source>
</evidence>
<dbReference type="Gene3D" id="3.10.180.10">
    <property type="entry name" value="2,3-Dihydroxybiphenyl 1,2-Dioxygenase, domain 1"/>
    <property type="match status" value="2"/>
</dbReference>
<sequence>MAIKQLETIRIPAKNLEETKAWYEANFQFEAISEAVNEVVFTFTEGANLIFYKSETNYVYPFSPLNINVFDPQTLHRDLFLKGCKLTDIEDFYDMVSYEVTDPNELQIGIVGWGGHSNDQMTFHIGGYFLPVEQLERSSKWYSQNLGVQELYQFSFHTPMYGELRAVTLEHIGITLVEVPKDLFIRLDHPFTLGSNDIKADYDTLHSRGLPVTVYKNREAFSFQDGEGHTIHVTQLK</sequence>
<accession>A0A6I5A460</accession>
<evidence type="ECO:0000313" key="2">
    <source>
        <dbReference type="Proteomes" id="UP000468638"/>
    </source>
</evidence>
<organism evidence="1 2">
    <name type="scientific">Pontibacillus yanchengensis</name>
    <dbReference type="NCBI Taxonomy" id="462910"/>
    <lineage>
        <taxon>Bacteria</taxon>
        <taxon>Bacillati</taxon>
        <taxon>Bacillota</taxon>
        <taxon>Bacilli</taxon>
        <taxon>Bacillales</taxon>
        <taxon>Bacillaceae</taxon>
        <taxon>Pontibacillus</taxon>
    </lineage>
</organism>
<comment type="caution">
    <text evidence="1">The sequence shown here is derived from an EMBL/GenBank/DDBJ whole genome shotgun (WGS) entry which is preliminary data.</text>
</comment>
<protein>
    <recommendedName>
        <fullName evidence="3">VOC family protein</fullName>
    </recommendedName>
</protein>
<dbReference type="EMBL" id="WMEQ01000011">
    <property type="protein sequence ID" value="MYL34759.1"/>
    <property type="molecule type" value="Genomic_DNA"/>
</dbReference>
<dbReference type="Proteomes" id="UP000468638">
    <property type="component" value="Unassembled WGS sequence"/>
</dbReference>
<name>A0A6I5A460_9BACI</name>
<proteinExistence type="predicted"/>